<sequence>MTTSGHATGFPIQRQRGFQPSAGSRNAAISFNCSISEVKVPGAVCDRGRNVHFGAEGPSGSAKLDFVKSRDIVPVYQIKGISKLVKLCLPKVQCFCDSLTSPPSERQFNALLMSVAKRNLKTSGKPTACKTILPPHQSCRIPDLLSLTQYPVELILVEERFNFPILPILMLVCLQENGAGKRGLRRRRFRQQESAPAQSALSGAIFLKTHLQWSRSVSSRKWRRKARTAQAPIPAAGIGACAVRALRSREQRSRETEPQAALEPGKFTFLLELREADSHSLQLMPGGGVSSRKWRRKAQTAQAPIPAAGIGACAVRAFRRHFLEDTPAVEPSVSSRKWRRKARTAQAPIPAAGIGACAVRAFRSREQRSRETEPHAALEPGKVLKYAIKKSIPISQFQRVERIVTDSDTRNQRLQEMEEKFSSRGYPKTLLSVARHSTPKPKTPGSCIPFVNTYHPYSRRIQASLHRHWSILIKSYPNVPEFQQPFLSCYHCPSNIKDKVVRADIGPSNRVPRQFFFFFCVHKNGGLSHASTVYNAIISKKETKFSTPTLEGVSP</sequence>
<dbReference type="InterPro" id="IPR058912">
    <property type="entry name" value="HTH_animal"/>
</dbReference>
<evidence type="ECO:0000256" key="1">
    <source>
        <dbReference type="SAM" id="MobiDB-lite"/>
    </source>
</evidence>
<evidence type="ECO:0000259" key="2">
    <source>
        <dbReference type="Pfam" id="PF26215"/>
    </source>
</evidence>
<feature type="region of interest" description="Disordered" evidence="1">
    <location>
        <begin position="1"/>
        <end position="23"/>
    </location>
</feature>
<proteinExistence type="predicted"/>
<organism evidence="3 4">
    <name type="scientific">Ranitomeya imitator</name>
    <name type="common">mimic poison frog</name>
    <dbReference type="NCBI Taxonomy" id="111125"/>
    <lineage>
        <taxon>Eukaryota</taxon>
        <taxon>Metazoa</taxon>
        <taxon>Chordata</taxon>
        <taxon>Craniata</taxon>
        <taxon>Vertebrata</taxon>
        <taxon>Euteleostomi</taxon>
        <taxon>Amphibia</taxon>
        <taxon>Batrachia</taxon>
        <taxon>Anura</taxon>
        <taxon>Neobatrachia</taxon>
        <taxon>Hyloidea</taxon>
        <taxon>Dendrobatidae</taxon>
        <taxon>Dendrobatinae</taxon>
        <taxon>Ranitomeya</taxon>
    </lineage>
</organism>
<evidence type="ECO:0000313" key="4">
    <source>
        <dbReference type="Proteomes" id="UP001176940"/>
    </source>
</evidence>
<dbReference type="EMBL" id="CAUEEQ010005868">
    <property type="protein sequence ID" value="CAJ0929400.1"/>
    <property type="molecule type" value="Genomic_DNA"/>
</dbReference>
<dbReference type="PANTHER" id="PTHR21301">
    <property type="entry name" value="REVERSE TRANSCRIPTASE"/>
    <property type="match status" value="1"/>
</dbReference>
<gene>
    <name evidence="3" type="ORF">RIMI_LOCUS3813405</name>
</gene>
<accession>A0ABN9KZI5</accession>
<feature type="domain" description="Helix-turn-helix" evidence="2">
    <location>
        <begin position="387"/>
        <end position="430"/>
    </location>
</feature>
<reference evidence="3" key="1">
    <citation type="submission" date="2023-07" db="EMBL/GenBank/DDBJ databases">
        <authorList>
            <person name="Stuckert A."/>
        </authorList>
    </citation>
    <scope>NUCLEOTIDE SEQUENCE</scope>
</reference>
<dbReference type="PANTHER" id="PTHR21301:SF12">
    <property type="match status" value="1"/>
</dbReference>
<dbReference type="Pfam" id="PF26215">
    <property type="entry name" value="HTH_animal"/>
    <property type="match status" value="1"/>
</dbReference>
<keyword evidence="4" id="KW-1185">Reference proteome</keyword>
<dbReference type="Proteomes" id="UP001176940">
    <property type="component" value="Unassembled WGS sequence"/>
</dbReference>
<comment type="caution">
    <text evidence="3">The sequence shown here is derived from an EMBL/GenBank/DDBJ whole genome shotgun (WGS) entry which is preliminary data.</text>
</comment>
<evidence type="ECO:0000313" key="3">
    <source>
        <dbReference type="EMBL" id="CAJ0929400.1"/>
    </source>
</evidence>
<protein>
    <recommendedName>
        <fullName evidence="2">Helix-turn-helix domain-containing protein</fullName>
    </recommendedName>
</protein>
<name>A0ABN9KZI5_9NEOB</name>